<dbReference type="InterPro" id="IPR007110">
    <property type="entry name" value="Ig-like_dom"/>
</dbReference>
<dbReference type="Proteomes" id="UP000694412">
    <property type="component" value="Chromosome 7"/>
</dbReference>
<dbReference type="SUPFAM" id="SSF48726">
    <property type="entry name" value="Immunoglobulin"/>
    <property type="match status" value="2"/>
</dbReference>
<dbReference type="GeneTree" id="ENSGT01150000286978"/>
<evidence type="ECO:0000259" key="4">
    <source>
        <dbReference type="PROSITE" id="PS50853"/>
    </source>
</evidence>
<organism evidence="5 6">
    <name type="scientific">Coturnix japonica</name>
    <name type="common">Japanese quail</name>
    <name type="synonym">Coturnix coturnix japonica</name>
    <dbReference type="NCBI Taxonomy" id="93934"/>
    <lineage>
        <taxon>Eukaryota</taxon>
        <taxon>Metazoa</taxon>
        <taxon>Chordata</taxon>
        <taxon>Craniata</taxon>
        <taxon>Vertebrata</taxon>
        <taxon>Euteleostomi</taxon>
        <taxon>Archelosauria</taxon>
        <taxon>Archosauria</taxon>
        <taxon>Dinosauria</taxon>
        <taxon>Saurischia</taxon>
        <taxon>Theropoda</taxon>
        <taxon>Coelurosauria</taxon>
        <taxon>Aves</taxon>
        <taxon>Neognathae</taxon>
        <taxon>Galloanserae</taxon>
        <taxon>Galliformes</taxon>
        <taxon>Phasianidae</taxon>
        <taxon>Perdicinae</taxon>
        <taxon>Coturnix</taxon>
    </lineage>
</organism>
<protein>
    <recommendedName>
        <fullName evidence="7">Titin</fullName>
    </recommendedName>
</protein>
<dbReference type="FunFam" id="2.60.40.10:FF:000002">
    <property type="entry name" value="Titin a"/>
    <property type="match status" value="1"/>
</dbReference>
<dbReference type="Pfam" id="PF00041">
    <property type="entry name" value="fn3"/>
    <property type="match status" value="1"/>
</dbReference>
<accession>A0A8C2U0U9</accession>
<dbReference type="InterPro" id="IPR013098">
    <property type="entry name" value="Ig_I-set"/>
</dbReference>
<reference evidence="5" key="2">
    <citation type="submission" date="2025-08" db="UniProtKB">
        <authorList>
            <consortium name="Ensembl"/>
        </authorList>
    </citation>
    <scope>IDENTIFICATION</scope>
</reference>
<reference evidence="5" key="1">
    <citation type="submission" date="2015-11" db="EMBL/GenBank/DDBJ databases">
        <authorList>
            <consortium name="International Coturnix japonica Genome Analysis Consortium"/>
            <person name="Warren W."/>
            <person name="Burt D.W."/>
            <person name="Antin P.B."/>
            <person name="Lanford R."/>
            <person name="Gros J."/>
            <person name="Wilson R.K."/>
        </authorList>
    </citation>
    <scope>NUCLEOTIDE SEQUENCE [LARGE SCALE GENOMIC DNA]</scope>
</reference>
<dbReference type="InterPro" id="IPR003599">
    <property type="entry name" value="Ig_sub"/>
</dbReference>
<feature type="domain" description="Fibronectin type-III" evidence="4">
    <location>
        <begin position="144"/>
        <end position="238"/>
    </location>
</feature>
<dbReference type="Pfam" id="PF07679">
    <property type="entry name" value="I-set"/>
    <property type="match status" value="2"/>
</dbReference>
<dbReference type="InterPro" id="IPR003961">
    <property type="entry name" value="FN3_dom"/>
</dbReference>
<keyword evidence="6" id="KW-1185">Reference proteome</keyword>
<dbReference type="SUPFAM" id="SSF49265">
    <property type="entry name" value="Fibronectin type III"/>
    <property type="match status" value="2"/>
</dbReference>
<keyword evidence="2" id="KW-0393">Immunoglobulin domain</keyword>
<sequence length="332" mass="36843">GICVYLDTPGPPVNLVVKEASKDSAYITWEPPIIDGGSPITNYREEIPDFELDAELRRTLVVRAGLTIRIFVPIKGRPTPEVKWTKDDVSLKGRASIENTDSFTLLIVTECTRYDAGKYVMTLENAAGKKTGFVNVKVLDTPGPPINLKPREITKDSITLQWDMPLIDGGSRITNYIVEKRESTRKAYSTVTTNCQKCSFRIPNLSEGCEYYFRVLAENEFGIGEPAETAEPVRASEAPSPPDSLNIMDVTRNSVTGDNIKIEIPVLGRPRPTVTWKKDNQILKQTQRVNYENTATATILTINECTRSDSGQYPLSAKNIVGEVSEVITVQV</sequence>
<dbReference type="FunFam" id="2.60.40.10:FF:000003">
    <property type="entry name" value="Titin isoform E"/>
    <property type="match status" value="1"/>
</dbReference>
<reference evidence="5" key="3">
    <citation type="submission" date="2025-09" db="UniProtKB">
        <authorList>
            <consortium name="Ensembl"/>
        </authorList>
    </citation>
    <scope>IDENTIFICATION</scope>
</reference>
<dbReference type="PANTHER" id="PTHR14340:SF13">
    <property type="entry name" value="TITIN"/>
    <property type="match status" value="1"/>
</dbReference>
<dbReference type="SMART" id="SM00409">
    <property type="entry name" value="IG"/>
    <property type="match status" value="2"/>
</dbReference>
<dbReference type="PANTHER" id="PTHR14340">
    <property type="entry name" value="MICROFIBRIL-ASSOCIATED GLYCOPROTEIN 3"/>
    <property type="match status" value="1"/>
</dbReference>
<dbReference type="CDD" id="cd05748">
    <property type="entry name" value="Ig_Titin_like"/>
    <property type="match status" value="2"/>
</dbReference>
<dbReference type="AlphaFoldDB" id="A0A8C2U0U9"/>
<dbReference type="SMART" id="SM00060">
    <property type="entry name" value="FN3"/>
    <property type="match status" value="2"/>
</dbReference>
<dbReference type="PROSITE" id="PS50835">
    <property type="entry name" value="IG_LIKE"/>
    <property type="match status" value="1"/>
</dbReference>
<evidence type="ECO:0000313" key="6">
    <source>
        <dbReference type="Proteomes" id="UP000694412"/>
    </source>
</evidence>
<dbReference type="InterPro" id="IPR036179">
    <property type="entry name" value="Ig-like_dom_sf"/>
</dbReference>
<dbReference type="FunFam" id="2.60.40.10:FF:000031">
    <property type="entry name" value="Myosin-binding protein C, slow type"/>
    <property type="match status" value="1"/>
</dbReference>
<proteinExistence type="predicted"/>
<dbReference type="InterPro" id="IPR003598">
    <property type="entry name" value="Ig_sub2"/>
</dbReference>
<keyword evidence="1" id="KW-0677">Repeat</keyword>
<evidence type="ECO:0000256" key="2">
    <source>
        <dbReference type="ARBA" id="ARBA00023319"/>
    </source>
</evidence>
<evidence type="ECO:0000256" key="1">
    <source>
        <dbReference type="ARBA" id="ARBA00022737"/>
    </source>
</evidence>
<dbReference type="Ensembl" id="ENSCJPT00005029771.1">
    <property type="protein sequence ID" value="ENSCJPP00005021705.1"/>
    <property type="gene ID" value="ENSCJPG00005017340.1"/>
</dbReference>
<dbReference type="InterPro" id="IPR013783">
    <property type="entry name" value="Ig-like_fold"/>
</dbReference>
<dbReference type="PROSITE" id="PS50853">
    <property type="entry name" value="FN3"/>
    <property type="match status" value="1"/>
</dbReference>
<dbReference type="CDD" id="cd00063">
    <property type="entry name" value="FN3"/>
    <property type="match status" value="2"/>
</dbReference>
<dbReference type="PRINTS" id="PR00014">
    <property type="entry name" value="FNTYPEIII"/>
</dbReference>
<dbReference type="Gene3D" id="2.60.40.10">
    <property type="entry name" value="Immunoglobulins"/>
    <property type="match status" value="4"/>
</dbReference>
<dbReference type="SMART" id="SM00408">
    <property type="entry name" value="IGc2"/>
    <property type="match status" value="2"/>
</dbReference>
<dbReference type="InterPro" id="IPR036116">
    <property type="entry name" value="FN3_sf"/>
</dbReference>
<name>A0A8C2U0U9_COTJA</name>
<evidence type="ECO:0000313" key="5">
    <source>
        <dbReference type="Ensembl" id="ENSCJPP00005021705.1"/>
    </source>
</evidence>
<evidence type="ECO:0000259" key="3">
    <source>
        <dbReference type="PROSITE" id="PS50835"/>
    </source>
</evidence>
<evidence type="ECO:0008006" key="7">
    <source>
        <dbReference type="Google" id="ProtNLM"/>
    </source>
</evidence>
<feature type="domain" description="Ig-like" evidence="3">
    <location>
        <begin position="242"/>
        <end position="332"/>
    </location>
</feature>